<evidence type="ECO:0000313" key="1">
    <source>
        <dbReference type="EMBL" id="MCE3216959.1"/>
    </source>
</evidence>
<evidence type="ECO:0008006" key="3">
    <source>
        <dbReference type="Google" id="ProtNLM"/>
    </source>
</evidence>
<dbReference type="Proteomes" id="UP000823775">
    <property type="component" value="Unassembled WGS sequence"/>
</dbReference>
<feature type="non-terminal residue" evidence="1">
    <location>
        <position position="1"/>
    </location>
</feature>
<keyword evidence="2" id="KW-1185">Reference proteome</keyword>
<reference evidence="1 2" key="1">
    <citation type="journal article" date="2021" name="BMC Genomics">
        <title>Datura genome reveals duplications of psychoactive alkaloid biosynthetic genes and high mutation rate following tissue culture.</title>
        <authorList>
            <person name="Rajewski A."/>
            <person name="Carter-House D."/>
            <person name="Stajich J."/>
            <person name="Litt A."/>
        </authorList>
    </citation>
    <scope>NUCLEOTIDE SEQUENCE [LARGE SCALE GENOMIC DNA]</scope>
    <source>
        <strain evidence="1">AR-01</strain>
    </source>
</reference>
<organism evidence="1 2">
    <name type="scientific">Datura stramonium</name>
    <name type="common">Jimsonweed</name>
    <name type="synonym">Common thornapple</name>
    <dbReference type="NCBI Taxonomy" id="4076"/>
    <lineage>
        <taxon>Eukaryota</taxon>
        <taxon>Viridiplantae</taxon>
        <taxon>Streptophyta</taxon>
        <taxon>Embryophyta</taxon>
        <taxon>Tracheophyta</taxon>
        <taxon>Spermatophyta</taxon>
        <taxon>Magnoliopsida</taxon>
        <taxon>eudicotyledons</taxon>
        <taxon>Gunneridae</taxon>
        <taxon>Pentapetalae</taxon>
        <taxon>asterids</taxon>
        <taxon>lamiids</taxon>
        <taxon>Solanales</taxon>
        <taxon>Solanaceae</taxon>
        <taxon>Solanoideae</taxon>
        <taxon>Datureae</taxon>
        <taxon>Datura</taxon>
    </lineage>
</organism>
<proteinExistence type="predicted"/>
<feature type="non-terminal residue" evidence="1">
    <location>
        <position position="55"/>
    </location>
</feature>
<sequence length="55" mass="6078">HYQKGNRGDVARWLIQWKGLDQSAATSELKAASLLSRFPSVTLVNKGCCSEDRGK</sequence>
<comment type="caution">
    <text evidence="1">The sequence shown here is derived from an EMBL/GenBank/DDBJ whole genome shotgun (WGS) entry which is preliminary data.</text>
</comment>
<gene>
    <name evidence="1" type="ORF">HAX54_009700</name>
</gene>
<protein>
    <recommendedName>
        <fullName evidence="3">Chromo domain-containing protein</fullName>
    </recommendedName>
</protein>
<dbReference type="EMBL" id="JACEIK010015272">
    <property type="protein sequence ID" value="MCE3216959.1"/>
    <property type="molecule type" value="Genomic_DNA"/>
</dbReference>
<name>A0ABS8WZN1_DATST</name>
<accession>A0ABS8WZN1</accession>
<evidence type="ECO:0000313" key="2">
    <source>
        <dbReference type="Proteomes" id="UP000823775"/>
    </source>
</evidence>